<reference evidence="1 2" key="1">
    <citation type="submission" date="2018-02" db="EMBL/GenBank/DDBJ databases">
        <authorList>
            <person name="Cohen D.B."/>
            <person name="Kent A.D."/>
        </authorList>
    </citation>
    <scope>NUCLEOTIDE SEQUENCE [LARGE SCALE GENOMIC DNA]</scope>
    <source>
        <strain evidence="1">1</strain>
    </source>
</reference>
<sequence>MRARTLLSPSLADLISTQAGVIGRAQLLAAGTHSKAIERLLAEGFLSILVPGIYTRGGDPPFLARAWAGILLGGDHAVLARESAAFLHGLAHAEPDLITVYAPQKRADRSGWRFIRRTAKGRGEPARTTVEVTTIDLCDGLDEDESAALLANAISSRKTTQQRLREELQRRPRVANRQLLREILVDAGSGAHSPLERRYLIHVERAHRLPVAVRQAQSHSKHRSDAWYEDFGLLVELDSKLHHSGGAAFRDMSRDNDHALLGLTTLRLGWAHVTGSGACETARLVARALMQRGWQGTPEACARCRSVPW</sequence>
<evidence type="ECO:0000313" key="2">
    <source>
        <dbReference type="Proteomes" id="UP000238164"/>
    </source>
</evidence>
<proteinExistence type="predicted"/>
<dbReference type="OrthoDB" id="5146042at2"/>
<name>A0A2N9JKA6_9ACTN</name>
<organism evidence="1 2">
    <name type="scientific">Micropruina glycogenica</name>
    <dbReference type="NCBI Taxonomy" id="75385"/>
    <lineage>
        <taxon>Bacteria</taxon>
        <taxon>Bacillati</taxon>
        <taxon>Actinomycetota</taxon>
        <taxon>Actinomycetes</taxon>
        <taxon>Propionibacteriales</taxon>
        <taxon>Nocardioidaceae</taxon>
        <taxon>Micropruina</taxon>
    </lineage>
</organism>
<accession>A0A2N9JKA6</accession>
<gene>
    <name evidence="1" type="ORF">MPLG2_3455</name>
</gene>
<dbReference type="Proteomes" id="UP000238164">
    <property type="component" value="Chromosome 1"/>
</dbReference>
<dbReference type="KEGG" id="mgg:MPLG2_3455"/>
<dbReference type="EMBL" id="LT985188">
    <property type="protein sequence ID" value="SPD88485.1"/>
    <property type="molecule type" value="Genomic_DNA"/>
</dbReference>
<protein>
    <submittedName>
        <fullName evidence="1">Transcriptional regulator, AbiEi antitoxin, Type IV TA system</fullName>
    </submittedName>
</protein>
<dbReference type="RefSeq" id="WP_158681271.1">
    <property type="nucleotide sequence ID" value="NZ_BAAAGO010000001.1"/>
</dbReference>
<evidence type="ECO:0000313" key="1">
    <source>
        <dbReference type="EMBL" id="SPD88485.1"/>
    </source>
</evidence>
<dbReference type="AlphaFoldDB" id="A0A2N9JKA6"/>
<keyword evidence="2" id="KW-1185">Reference proteome</keyword>